<sequence length="263" mass="28425">MDRRRFLTRAAAAAACPVCAAALAPGRPAGAAEAGGWSYGGATGPTAWGTLDPAWRTCTAGERQSPVDLSGATPSMMATPDIDWPAMPLVIANTGNTIAVEATAYATMGLGLEGARYRMTGFHFHHPSEHTVEGRGFPLEIHFMHEDELGGGFAIAAVFVRSGALNPTLQTIFQAMPAQAGERLSLPTLIPPRRLLPPDDERESFRYQGSLTRPPCTEAVRWLVFTHPIEAAPEQIEAFARLFPMNARPVQPLGRRYLLLDFF</sequence>
<feature type="chain" id="PRO_5025075242" description="Carbonic anhydrase" evidence="10">
    <location>
        <begin position="21"/>
        <end position="263"/>
    </location>
</feature>
<dbReference type="InterPro" id="IPR041891">
    <property type="entry name" value="Alpha_CA_prokaryot-like"/>
</dbReference>
<proteinExistence type="inferred from homology"/>
<dbReference type="Gene3D" id="3.10.200.10">
    <property type="entry name" value="Alpha carbonic anhydrase"/>
    <property type="match status" value="1"/>
</dbReference>
<dbReference type="EMBL" id="ANHY01000004">
    <property type="protein sequence ID" value="EKV31887.1"/>
    <property type="molecule type" value="Genomic_DNA"/>
</dbReference>
<dbReference type="SUPFAM" id="SSF51069">
    <property type="entry name" value="Carbonic anhydrase"/>
    <property type="match status" value="1"/>
</dbReference>
<dbReference type="InterPro" id="IPR018338">
    <property type="entry name" value="Carbonic_anhydrase_a-class_CS"/>
</dbReference>
<protein>
    <recommendedName>
        <fullName evidence="5 10">Carbonic anhydrase</fullName>
        <ecNumber evidence="4 10">4.2.1.1</ecNumber>
    </recommendedName>
</protein>
<keyword evidence="6 10" id="KW-0479">Metal-binding</keyword>
<feature type="domain" description="Alpha-carbonic anhydrase" evidence="11">
    <location>
        <begin position="35"/>
        <end position="262"/>
    </location>
</feature>
<organism evidence="12 13">
    <name type="scientific">Caenispirillum salinarum AK4</name>
    <dbReference type="NCBI Taxonomy" id="1238182"/>
    <lineage>
        <taxon>Bacteria</taxon>
        <taxon>Pseudomonadati</taxon>
        <taxon>Pseudomonadota</taxon>
        <taxon>Alphaproteobacteria</taxon>
        <taxon>Rhodospirillales</taxon>
        <taxon>Novispirillaceae</taxon>
        <taxon>Caenispirillum</taxon>
    </lineage>
</organism>
<dbReference type="Pfam" id="PF00194">
    <property type="entry name" value="Carb_anhydrase"/>
    <property type="match status" value="1"/>
</dbReference>
<evidence type="ECO:0000256" key="5">
    <source>
        <dbReference type="ARBA" id="ARBA00014628"/>
    </source>
</evidence>
<dbReference type="PROSITE" id="PS51318">
    <property type="entry name" value="TAT"/>
    <property type="match status" value="1"/>
</dbReference>
<evidence type="ECO:0000256" key="8">
    <source>
        <dbReference type="ARBA" id="ARBA00023239"/>
    </source>
</evidence>
<evidence type="ECO:0000256" key="7">
    <source>
        <dbReference type="ARBA" id="ARBA00022833"/>
    </source>
</evidence>
<dbReference type="EC" id="4.2.1.1" evidence="4 10"/>
<dbReference type="PANTHER" id="PTHR18952">
    <property type="entry name" value="CARBONIC ANHYDRASE"/>
    <property type="match status" value="1"/>
</dbReference>
<dbReference type="eggNOG" id="COG3338">
    <property type="taxonomic scope" value="Bacteria"/>
</dbReference>
<evidence type="ECO:0000256" key="10">
    <source>
        <dbReference type="RuleBase" id="RU367011"/>
    </source>
</evidence>
<evidence type="ECO:0000256" key="3">
    <source>
        <dbReference type="ARBA" id="ARBA00010718"/>
    </source>
</evidence>
<comment type="similarity">
    <text evidence="3 10">Belongs to the alpha-carbonic anhydrase family.</text>
</comment>
<dbReference type="GO" id="GO:0008270">
    <property type="term" value="F:zinc ion binding"/>
    <property type="evidence" value="ECO:0007669"/>
    <property type="project" value="UniProtKB-UniRule"/>
</dbReference>
<dbReference type="PROSITE" id="PS51144">
    <property type="entry name" value="ALPHA_CA_2"/>
    <property type="match status" value="1"/>
</dbReference>
<keyword evidence="10" id="KW-0732">Signal</keyword>
<dbReference type="SMART" id="SM01057">
    <property type="entry name" value="Carb_anhydrase"/>
    <property type="match status" value="1"/>
</dbReference>
<evidence type="ECO:0000313" key="12">
    <source>
        <dbReference type="EMBL" id="EKV31887.1"/>
    </source>
</evidence>
<feature type="signal peptide" evidence="10">
    <location>
        <begin position="1"/>
        <end position="20"/>
    </location>
</feature>
<name>K9H2S2_9PROT</name>
<comment type="caution">
    <text evidence="12">The sequence shown here is derived from an EMBL/GenBank/DDBJ whole genome shotgun (WGS) entry which is preliminary data.</text>
</comment>
<accession>K9H2S2</accession>
<evidence type="ECO:0000256" key="1">
    <source>
        <dbReference type="ARBA" id="ARBA00001947"/>
    </source>
</evidence>
<gene>
    <name evidence="12" type="ORF">C882_2951</name>
</gene>
<dbReference type="GO" id="GO:0004089">
    <property type="term" value="F:carbonate dehydratase activity"/>
    <property type="evidence" value="ECO:0007669"/>
    <property type="project" value="UniProtKB-UniRule"/>
</dbReference>
<dbReference type="InterPro" id="IPR036398">
    <property type="entry name" value="CA_dom_sf"/>
</dbReference>
<dbReference type="PROSITE" id="PS00162">
    <property type="entry name" value="ALPHA_CA_1"/>
    <property type="match status" value="1"/>
</dbReference>
<dbReference type="AlphaFoldDB" id="K9H2S2"/>
<dbReference type="PATRIC" id="fig|1238182.3.peg.699"/>
<keyword evidence="13" id="KW-1185">Reference proteome</keyword>
<comment type="function">
    <text evidence="2 10">Reversible hydration of carbon dioxide.</text>
</comment>
<dbReference type="PANTHER" id="PTHR18952:SF265">
    <property type="entry name" value="CARBONIC ANHYDRASE"/>
    <property type="match status" value="1"/>
</dbReference>
<evidence type="ECO:0000259" key="11">
    <source>
        <dbReference type="PROSITE" id="PS51144"/>
    </source>
</evidence>
<evidence type="ECO:0000313" key="13">
    <source>
        <dbReference type="Proteomes" id="UP000009881"/>
    </source>
</evidence>
<comment type="cofactor">
    <cofactor evidence="1 10">
        <name>Zn(2+)</name>
        <dbReference type="ChEBI" id="CHEBI:29105"/>
    </cofactor>
</comment>
<comment type="catalytic activity">
    <reaction evidence="9 10">
        <text>hydrogencarbonate + H(+) = CO2 + H2O</text>
        <dbReference type="Rhea" id="RHEA:10748"/>
        <dbReference type="ChEBI" id="CHEBI:15377"/>
        <dbReference type="ChEBI" id="CHEBI:15378"/>
        <dbReference type="ChEBI" id="CHEBI:16526"/>
        <dbReference type="ChEBI" id="CHEBI:17544"/>
        <dbReference type="EC" id="4.2.1.1"/>
    </reaction>
</comment>
<evidence type="ECO:0000256" key="2">
    <source>
        <dbReference type="ARBA" id="ARBA00002904"/>
    </source>
</evidence>
<reference evidence="12 13" key="1">
    <citation type="journal article" date="2013" name="Genome Announc.">
        <title>Draft Genome Sequence of an Alphaproteobacterium, Caenispirillum salinarum AK4(T), Isolated from a Solar Saltern.</title>
        <authorList>
            <person name="Khatri I."/>
            <person name="Singh A."/>
            <person name="Korpole S."/>
            <person name="Pinnaka A.K."/>
            <person name="Subramanian S."/>
        </authorList>
    </citation>
    <scope>NUCLEOTIDE SEQUENCE [LARGE SCALE GENOMIC DNA]</scope>
    <source>
        <strain evidence="12 13">AK4</strain>
    </source>
</reference>
<dbReference type="STRING" id="1238182.C882_2951"/>
<evidence type="ECO:0000256" key="6">
    <source>
        <dbReference type="ARBA" id="ARBA00022723"/>
    </source>
</evidence>
<dbReference type="CDD" id="cd03124">
    <property type="entry name" value="alpha_CA_prokaryotic_like"/>
    <property type="match status" value="1"/>
</dbReference>
<dbReference type="InterPro" id="IPR001148">
    <property type="entry name" value="CA_dom"/>
</dbReference>
<keyword evidence="7 10" id="KW-0862">Zinc</keyword>
<dbReference type="InterPro" id="IPR006311">
    <property type="entry name" value="TAT_signal"/>
</dbReference>
<evidence type="ECO:0000256" key="9">
    <source>
        <dbReference type="ARBA" id="ARBA00048348"/>
    </source>
</evidence>
<dbReference type="Proteomes" id="UP000009881">
    <property type="component" value="Unassembled WGS sequence"/>
</dbReference>
<evidence type="ECO:0000256" key="4">
    <source>
        <dbReference type="ARBA" id="ARBA00012925"/>
    </source>
</evidence>
<keyword evidence="8 10" id="KW-0456">Lyase</keyword>
<dbReference type="SMR" id="K9H2S2"/>
<dbReference type="InterPro" id="IPR023561">
    <property type="entry name" value="Carbonic_anhydrase_a-class"/>
</dbReference>